<dbReference type="AlphaFoldDB" id="A0A382U9W7"/>
<dbReference type="PROSITE" id="PS51257">
    <property type="entry name" value="PROKAR_LIPOPROTEIN"/>
    <property type="match status" value="1"/>
</dbReference>
<reference evidence="2" key="1">
    <citation type="submission" date="2018-05" db="EMBL/GenBank/DDBJ databases">
        <authorList>
            <person name="Lanie J.A."/>
            <person name="Ng W.-L."/>
            <person name="Kazmierczak K.M."/>
            <person name="Andrzejewski T.M."/>
            <person name="Davidsen T.M."/>
            <person name="Wayne K.J."/>
            <person name="Tettelin H."/>
            <person name="Glass J.I."/>
            <person name="Rusch D."/>
            <person name="Podicherti R."/>
            <person name="Tsui H.-C.T."/>
            <person name="Winkler M.E."/>
        </authorList>
    </citation>
    <scope>NUCLEOTIDE SEQUENCE</scope>
</reference>
<dbReference type="FunFam" id="3.80.10.10:FF:000383">
    <property type="entry name" value="Leucine-rich repeat receptor protein kinase EMS1"/>
    <property type="match status" value="1"/>
</dbReference>
<organism evidence="2">
    <name type="scientific">marine metagenome</name>
    <dbReference type="NCBI Taxonomy" id="408172"/>
    <lineage>
        <taxon>unclassified sequences</taxon>
        <taxon>metagenomes</taxon>
        <taxon>ecological metagenomes</taxon>
    </lineage>
</organism>
<evidence type="ECO:0000256" key="1">
    <source>
        <dbReference type="ARBA" id="ARBA00022737"/>
    </source>
</evidence>
<dbReference type="Pfam" id="PF00560">
    <property type="entry name" value="LRR_1"/>
    <property type="match status" value="1"/>
</dbReference>
<dbReference type="PANTHER" id="PTHR48054">
    <property type="entry name" value="RECEPTOR KINASE-LIKE PROTEIN XA21"/>
    <property type="match status" value="1"/>
</dbReference>
<dbReference type="PANTHER" id="PTHR48054:SF47">
    <property type="entry name" value="OS06G0179800 PROTEIN"/>
    <property type="match status" value="1"/>
</dbReference>
<name>A0A382U9W7_9ZZZZ</name>
<accession>A0A382U9W7</accession>
<evidence type="ECO:0008006" key="3">
    <source>
        <dbReference type="Google" id="ProtNLM"/>
    </source>
</evidence>
<dbReference type="InterPro" id="IPR032675">
    <property type="entry name" value="LRR_dom_sf"/>
</dbReference>
<protein>
    <recommendedName>
        <fullName evidence="3">Leucine-rich repeat-containing N-terminal plant-type domain-containing protein</fullName>
    </recommendedName>
</protein>
<dbReference type="SUPFAM" id="SSF52058">
    <property type="entry name" value="L domain-like"/>
    <property type="match status" value="1"/>
</dbReference>
<dbReference type="Gene3D" id="3.80.10.10">
    <property type="entry name" value="Ribonuclease Inhibitor"/>
    <property type="match status" value="1"/>
</dbReference>
<dbReference type="InterPro" id="IPR052592">
    <property type="entry name" value="LRR-RLK"/>
</dbReference>
<proteinExistence type="predicted"/>
<keyword evidence="1" id="KW-0677">Repeat</keyword>
<sequence length="206" mass="23293">MLRDLVQFNFPSISNFYPSQMQKYLILIIPFLMACTTQPEGCGSEHSDINGKCYHQSDLDVLQDFIDNSSGSIISTLDTDLSGTIEPLELQIQKWNENGRLTFLWLYDDSLSGEIPESIGLLTYLDTLNLSYNQLTGNLPKSIGRLTHLNWLYFYLNQLSGMMPDSLCNIYPNLTNTYFAYNQFCPPYPSCVPIGKIGAQDISNCP</sequence>
<gene>
    <name evidence="2" type="ORF">METZ01_LOCUS383907</name>
</gene>
<evidence type="ECO:0000313" key="2">
    <source>
        <dbReference type="EMBL" id="SVD31053.1"/>
    </source>
</evidence>
<dbReference type="InterPro" id="IPR001611">
    <property type="entry name" value="Leu-rich_rpt"/>
</dbReference>
<dbReference type="EMBL" id="UINC01142611">
    <property type="protein sequence ID" value="SVD31053.1"/>
    <property type="molecule type" value="Genomic_DNA"/>
</dbReference>